<dbReference type="EMBL" id="VIRB01000045">
    <property type="protein sequence ID" value="NDO68378.1"/>
    <property type="molecule type" value="Genomic_DNA"/>
</dbReference>
<dbReference type="InterPro" id="IPR002500">
    <property type="entry name" value="PAPS_reduct_dom"/>
</dbReference>
<accession>A0A9X5H5R3</accession>
<sequence length="274" mass="32526">MVPPCRVHEDGGKEKLYAASLSGGKDSTAMVLRLVEEGWPLDFVMFCDTGLEFPQMYEHVERLEKALPVPVVRLKEEKGFEYYLLRYTPERKDPDSPYAGMPGMSWAGPRNRWCTSVLKTAVIGRYLSGLRKKYDIVQYIGIAADEPQRVREYRYPLVEWGMTEKDCLDYCYVRGYDWGGLYRLFDRVSCWCCPLQGLEELRTLRREFPELWSRLLEWETKTWRNFLKDFSVQELEVRFRFEEERIREGKRIRGKDFFKELYGRLGRNGDRAEI</sequence>
<name>A0A9X5H5R3_9FIRM</name>
<dbReference type="Gene3D" id="3.40.50.620">
    <property type="entry name" value="HUPs"/>
    <property type="match status" value="1"/>
</dbReference>
<dbReference type="InterPro" id="IPR050128">
    <property type="entry name" value="Sulfate_adenylyltrnsfr_sub2"/>
</dbReference>
<dbReference type="SUPFAM" id="SSF52402">
    <property type="entry name" value="Adenine nucleotide alpha hydrolases-like"/>
    <property type="match status" value="1"/>
</dbReference>
<protein>
    <submittedName>
        <fullName evidence="2">3'-phosphoadenosine 5'-phosphosulfate sulfotransferase (PAPS reductase)/FAD synthetase</fullName>
    </submittedName>
</protein>
<dbReference type="GO" id="GO:0003824">
    <property type="term" value="F:catalytic activity"/>
    <property type="evidence" value="ECO:0007669"/>
    <property type="project" value="InterPro"/>
</dbReference>
<dbReference type="Pfam" id="PF01507">
    <property type="entry name" value="PAPS_reduct"/>
    <property type="match status" value="1"/>
</dbReference>
<reference evidence="2 3" key="1">
    <citation type="submission" date="2019-07" db="EMBL/GenBank/DDBJ databases">
        <title>Draft genome sequences of 15 bacterial species constituting the stable defined intestinal microbiota of the GM15 gnotobiotic mouse model.</title>
        <authorList>
            <person name="Elie C."/>
            <person name="Mathieu A."/>
            <person name="Saliou A."/>
            <person name="Darnaud M."/>
            <person name="Leulier F."/>
            <person name="Tamellini A."/>
        </authorList>
    </citation>
    <scope>NUCLEOTIDE SEQUENCE [LARGE SCALE GENOMIC DNA]</scope>
    <source>
        <strain evidence="3">ASF 502</strain>
    </source>
</reference>
<organism evidence="2 3">
    <name type="scientific">Schaedlerella arabinosiphila</name>
    <dbReference type="NCBI Taxonomy" id="2044587"/>
    <lineage>
        <taxon>Bacteria</taxon>
        <taxon>Bacillati</taxon>
        <taxon>Bacillota</taxon>
        <taxon>Clostridia</taxon>
        <taxon>Lachnospirales</taxon>
        <taxon>Lachnospiraceae</taxon>
        <taxon>Schaedlerella</taxon>
    </lineage>
</organism>
<dbReference type="PANTHER" id="PTHR43196:SF2">
    <property type="entry name" value="PHOSPHOADENOSINE PHOSPHOSULFATE REDUCTASE"/>
    <property type="match status" value="1"/>
</dbReference>
<dbReference type="InterPro" id="IPR014729">
    <property type="entry name" value="Rossmann-like_a/b/a_fold"/>
</dbReference>
<gene>
    <name evidence="2" type="ORF">FMM80_06615</name>
</gene>
<feature type="domain" description="Phosphoadenosine phosphosulphate reductase" evidence="1">
    <location>
        <begin position="19"/>
        <end position="132"/>
    </location>
</feature>
<proteinExistence type="predicted"/>
<dbReference type="AlphaFoldDB" id="A0A9X5H5R3"/>
<evidence type="ECO:0000313" key="2">
    <source>
        <dbReference type="EMBL" id="NDO68378.1"/>
    </source>
</evidence>
<comment type="caution">
    <text evidence="2">The sequence shown here is derived from an EMBL/GenBank/DDBJ whole genome shotgun (WGS) entry which is preliminary data.</text>
</comment>
<dbReference type="RefSeq" id="WP_162205436.1">
    <property type="nucleotide sequence ID" value="NZ_VIRB01000045.1"/>
</dbReference>
<evidence type="ECO:0000313" key="3">
    <source>
        <dbReference type="Proteomes" id="UP000474104"/>
    </source>
</evidence>
<evidence type="ECO:0000259" key="1">
    <source>
        <dbReference type="Pfam" id="PF01507"/>
    </source>
</evidence>
<dbReference type="Proteomes" id="UP000474104">
    <property type="component" value="Unassembled WGS sequence"/>
</dbReference>
<dbReference type="PANTHER" id="PTHR43196">
    <property type="entry name" value="SULFATE ADENYLYLTRANSFERASE SUBUNIT 2"/>
    <property type="match status" value="1"/>
</dbReference>